<gene>
    <name evidence="1" type="ORF">OXU80_17540</name>
</gene>
<reference evidence="1" key="1">
    <citation type="submission" date="2022-11" db="EMBL/GenBank/DDBJ databases">
        <title>beta-Carotene-producing bacterium, Jeongeuplla avenae sp. nov., alleviates the salt stress of Arabidopsis seedlings.</title>
        <authorList>
            <person name="Jiang L."/>
            <person name="Lee J."/>
        </authorList>
    </citation>
    <scope>NUCLEOTIDE SEQUENCE</scope>
    <source>
        <strain evidence="1">DY_R2A_6</strain>
    </source>
</reference>
<dbReference type="Proteomes" id="UP001163223">
    <property type="component" value="Chromosome"/>
</dbReference>
<accession>A0ACD4NIP1</accession>
<proteinExistence type="predicted"/>
<protein>
    <submittedName>
        <fullName evidence="1">Helix-turn-helix domain-containing protein</fullName>
    </submittedName>
</protein>
<organism evidence="1 2">
    <name type="scientific">Antarcticirhabdus aurantiaca</name>
    <dbReference type="NCBI Taxonomy" id="2606717"/>
    <lineage>
        <taxon>Bacteria</taxon>
        <taxon>Pseudomonadati</taxon>
        <taxon>Pseudomonadota</taxon>
        <taxon>Alphaproteobacteria</taxon>
        <taxon>Hyphomicrobiales</taxon>
        <taxon>Aurantimonadaceae</taxon>
        <taxon>Antarcticirhabdus</taxon>
    </lineage>
</organism>
<sequence length="121" mass="12857">MILPRMPADPNILRAARVLLGLSQDELAEAARISKRSLARLEAGEFDPLLSTIETVKLALEERGVVFLGPTESSGPGLRVSGTISFGWEDARAQVARRRERRGASAKASAAVTDDAAGDAD</sequence>
<evidence type="ECO:0000313" key="2">
    <source>
        <dbReference type="Proteomes" id="UP001163223"/>
    </source>
</evidence>
<dbReference type="EMBL" id="CP113520">
    <property type="protein sequence ID" value="WAJ26662.1"/>
    <property type="molecule type" value="Genomic_DNA"/>
</dbReference>
<evidence type="ECO:0000313" key="1">
    <source>
        <dbReference type="EMBL" id="WAJ26662.1"/>
    </source>
</evidence>
<name>A0ACD4NIP1_9HYPH</name>
<keyword evidence="2" id="KW-1185">Reference proteome</keyword>